<dbReference type="OrthoDB" id="4096810at2759"/>
<dbReference type="RefSeq" id="XP_020062994.1">
    <property type="nucleotide sequence ID" value="XM_020211100.1"/>
</dbReference>
<evidence type="ECO:0000313" key="2">
    <source>
        <dbReference type="EMBL" id="ODV77872.1"/>
    </source>
</evidence>
<name>A0A1E4SEQ8_9ASCO</name>
<gene>
    <name evidence="2" type="ORF">CANTADRAFT_7353</name>
</gene>
<accession>A0A1E4SEQ8</accession>
<feature type="compositionally biased region" description="Acidic residues" evidence="1">
    <location>
        <begin position="242"/>
        <end position="252"/>
    </location>
</feature>
<evidence type="ECO:0000256" key="1">
    <source>
        <dbReference type="SAM" id="MobiDB-lite"/>
    </source>
</evidence>
<reference evidence="3" key="1">
    <citation type="submission" date="2016-05" db="EMBL/GenBank/DDBJ databases">
        <title>Comparative genomics of biotechnologically important yeasts.</title>
        <authorList>
            <consortium name="DOE Joint Genome Institute"/>
            <person name="Riley R."/>
            <person name="Haridas S."/>
            <person name="Wolfe K.H."/>
            <person name="Lopes M.R."/>
            <person name="Hittinger C.T."/>
            <person name="Goker M."/>
            <person name="Salamov A."/>
            <person name="Wisecaver J."/>
            <person name="Long T.M."/>
            <person name="Aerts A.L."/>
            <person name="Barry K."/>
            <person name="Choi C."/>
            <person name="Clum A."/>
            <person name="Coughlan A.Y."/>
            <person name="Deshpande S."/>
            <person name="Douglass A.P."/>
            <person name="Hanson S.J."/>
            <person name="Klenk H.-P."/>
            <person name="Labutti K."/>
            <person name="Lapidus A."/>
            <person name="Lindquist E."/>
            <person name="Lipzen A."/>
            <person name="Meier-Kolthoff J.P."/>
            <person name="Ohm R.A."/>
            <person name="Otillar R.P."/>
            <person name="Pangilinan J."/>
            <person name="Peng Y."/>
            <person name="Rokas A."/>
            <person name="Rosa C.A."/>
            <person name="Scheuner C."/>
            <person name="Sibirny A.A."/>
            <person name="Slot J.C."/>
            <person name="Stielow J.B."/>
            <person name="Sun H."/>
            <person name="Kurtzman C.P."/>
            <person name="Blackwell M."/>
            <person name="Grigoriev I.V."/>
            <person name="Jeffries T.W."/>
        </authorList>
    </citation>
    <scope>NUCLEOTIDE SEQUENCE [LARGE SCALE GENOMIC DNA]</scope>
    <source>
        <strain evidence="3">NRRL Y-17324</strain>
    </source>
</reference>
<sequence>MAHGRAREMSGSRLRQDPKKRYSKDLDLLHTAISQNHHRKSNLARSVSSQNLLNKNIPMTEHGPGPERPAFRKWHSFQMHTASEAKDAKEGSSNPPRISVGIHPSDNLHTPAQEPSMHGSRVIQTSTANIPHDDNSVSPLTVLKDQYNIRRPDFHMPMTATPATDNSFNNLLDQNSQTHTELTTVLESRSSKSVFNRMSQIMNMAHASMHSLVPMLPGGDPENESLSGHMSSSNISNYQSESDTEEEEDDGDGLSQNKPQVDNWKSPVGNTQMDLSNDLNNFQDMLNEINDFQSNFVDKFSPSSSKGVRLNRTQQKILDYKELHSFDSSSTLNSLGPLSSALNLPAPSSVLNSYSMRIQSETITSQYTSIRLRFGSKVNSHMSTMKKYIGANTAVLGFINRLELAKLKGFGWISPNSDYKEKPPLNFENKDEIIKTMWDSEISQFFGSAVAEPSSQGSESGTSGIRRTSNEELMDNVDFAAIARGVKLRG</sequence>
<dbReference type="AlphaFoldDB" id="A0A1E4SEQ8"/>
<feature type="compositionally biased region" description="Low complexity" evidence="1">
    <location>
        <begin position="231"/>
        <end position="241"/>
    </location>
</feature>
<feature type="region of interest" description="Disordered" evidence="1">
    <location>
        <begin position="81"/>
        <end position="120"/>
    </location>
</feature>
<protein>
    <submittedName>
        <fullName evidence="2">Uncharacterized protein</fullName>
    </submittedName>
</protein>
<proteinExistence type="predicted"/>
<feature type="region of interest" description="Disordered" evidence="1">
    <location>
        <begin position="212"/>
        <end position="275"/>
    </location>
</feature>
<evidence type="ECO:0000313" key="3">
    <source>
        <dbReference type="Proteomes" id="UP000094285"/>
    </source>
</evidence>
<dbReference type="GeneID" id="30985236"/>
<dbReference type="EMBL" id="KV453914">
    <property type="protein sequence ID" value="ODV77872.1"/>
    <property type="molecule type" value="Genomic_DNA"/>
</dbReference>
<feature type="region of interest" description="Disordered" evidence="1">
    <location>
        <begin position="1"/>
        <end position="21"/>
    </location>
</feature>
<feature type="compositionally biased region" description="Polar residues" evidence="1">
    <location>
        <begin position="453"/>
        <end position="467"/>
    </location>
</feature>
<dbReference type="Proteomes" id="UP000094285">
    <property type="component" value="Unassembled WGS sequence"/>
</dbReference>
<feature type="region of interest" description="Disordered" evidence="1">
    <location>
        <begin position="449"/>
        <end position="469"/>
    </location>
</feature>
<keyword evidence="3" id="KW-1185">Reference proteome</keyword>
<organism evidence="2 3">
    <name type="scientific">Suhomyces tanzawaensis NRRL Y-17324</name>
    <dbReference type="NCBI Taxonomy" id="984487"/>
    <lineage>
        <taxon>Eukaryota</taxon>
        <taxon>Fungi</taxon>
        <taxon>Dikarya</taxon>
        <taxon>Ascomycota</taxon>
        <taxon>Saccharomycotina</taxon>
        <taxon>Pichiomycetes</taxon>
        <taxon>Debaryomycetaceae</taxon>
        <taxon>Suhomyces</taxon>
    </lineage>
</organism>